<feature type="binding site" evidence="9">
    <location>
        <begin position="98"/>
        <end position="105"/>
    </location>
    <ligand>
        <name>ATP</name>
        <dbReference type="ChEBI" id="CHEBI:30616"/>
    </ligand>
</feature>
<evidence type="ECO:0000256" key="11">
    <source>
        <dbReference type="SAM" id="Coils"/>
    </source>
</evidence>
<dbReference type="Pfam" id="PF00225">
    <property type="entry name" value="Kinesin"/>
    <property type="match status" value="2"/>
</dbReference>
<sequence>MATKSSKNDECVRVMVRIRPMSGKEVQDGRQEVTTANFDRAEVSIVNPVAASSEPPKSFTFDAAFGAQSTQQQVYDTAATEIVEAVMEGYNGTIFAYGQTGAGKSHTMEGYGDQPEIRDLLSKDPKNALDLKENADSGVYVKGLTAQVVKDAAEIDHVMQTGKKNRSVGATLMNQTSSRSHSIFTIVVECLSEGSAGGDGKDHVCVGKLNLVDLAGSERQSKTGATGDRLQEANKINLSLSALGNVISALVDGKSKHIPYRDSKLTRLLQDSLGGNTKTVMIANCGPADYNYEETLTTLRYASRAKNIKNKPKINEDPKDAMIREFQEEIEALKAKLLAIEKQASEGVSSADGSVGGGEGAATSAAPVEIVEVEKIVEKIVIEKGISIEEAQAIAEKAQREKEEMLQKTRDDLALAAKDKAQAELNKRELELKLERERQQAEELAAQQKALLDRLAATQAKVLIGGEMMTKAAQQEDELRRTKLELEERKRQELKLARELAEQEESNLMREEKYQSLQEEAEAKARKLKKVYTKVKEVLGDVKAMEKVHSREREDLLDTIRQLTAQLKLKSLVLDYFMPPAAVAMLEARARWNDEEDDFTLDRLELAGNTLRPRQRPPSASSVRRPETSSSDKSRAAKKFVMAPQNDDEDDEIARAEELELARNPFFMYVSDNEGDGYAPAASRKKQPASSSGSSSRPKTAKKSSSKSSSKRPETASSKRRSEKAHA</sequence>
<evidence type="ECO:0000256" key="3">
    <source>
        <dbReference type="ARBA" id="ARBA00022701"/>
    </source>
</evidence>
<dbReference type="InterPro" id="IPR027640">
    <property type="entry name" value="Kinesin-like_fam"/>
</dbReference>
<comment type="similarity">
    <text evidence="9 10">Belongs to the TRAFAC class myosin-kinesin ATPase superfamily. Kinesin family.</text>
</comment>
<dbReference type="PANTHER" id="PTHR47969">
    <property type="entry name" value="CHROMOSOME-ASSOCIATED KINESIN KIF4A-RELATED"/>
    <property type="match status" value="1"/>
</dbReference>
<feature type="coiled-coil region" evidence="11">
    <location>
        <begin position="388"/>
        <end position="538"/>
    </location>
</feature>
<dbReference type="GO" id="GO:0008017">
    <property type="term" value="F:microtubule binding"/>
    <property type="evidence" value="ECO:0007669"/>
    <property type="project" value="InterPro"/>
</dbReference>
<keyword evidence="8" id="KW-0206">Cytoskeleton</keyword>
<keyword evidence="2" id="KW-0963">Cytoplasm</keyword>
<dbReference type="GO" id="GO:0005874">
    <property type="term" value="C:microtubule"/>
    <property type="evidence" value="ECO:0007669"/>
    <property type="project" value="UniProtKB-KW"/>
</dbReference>
<dbReference type="PRINTS" id="PR00380">
    <property type="entry name" value="KINESINHEAVY"/>
</dbReference>
<dbReference type="PROSITE" id="PS50067">
    <property type="entry name" value="KINESIN_MOTOR_2"/>
    <property type="match status" value="1"/>
</dbReference>
<dbReference type="OrthoDB" id="3176171at2759"/>
<dbReference type="InterPro" id="IPR001752">
    <property type="entry name" value="Kinesin_motor_dom"/>
</dbReference>
<evidence type="ECO:0000256" key="1">
    <source>
        <dbReference type="ARBA" id="ARBA00004245"/>
    </source>
</evidence>
<feature type="domain" description="Kinesin motor" evidence="13">
    <location>
        <begin position="11"/>
        <end position="308"/>
    </location>
</feature>
<dbReference type="Gene3D" id="3.40.850.10">
    <property type="entry name" value="Kinesin motor domain"/>
    <property type="match status" value="2"/>
</dbReference>
<comment type="caution">
    <text evidence="14">The sequence shown here is derived from an EMBL/GenBank/DDBJ whole genome shotgun (WGS) entry which is preliminary data.</text>
</comment>
<evidence type="ECO:0000256" key="6">
    <source>
        <dbReference type="ARBA" id="ARBA00023054"/>
    </source>
</evidence>
<dbReference type="GO" id="GO:0003777">
    <property type="term" value="F:microtubule motor activity"/>
    <property type="evidence" value="ECO:0007669"/>
    <property type="project" value="InterPro"/>
</dbReference>
<feature type="compositionally biased region" description="Basic and acidic residues" evidence="12">
    <location>
        <begin position="624"/>
        <end position="635"/>
    </location>
</feature>
<dbReference type="PANTHER" id="PTHR47969:SF21">
    <property type="entry name" value="KINESIN-LIKE PROTEIN"/>
    <property type="match status" value="1"/>
</dbReference>
<evidence type="ECO:0000256" key="7">
    <source>
        <dbReference type="ARBA" id="ARBA00023175"/>
    </source>
</evidence>
<comment type="subcellular location">
    <subcellularLocation>
        <location evidence="1">Cytoplasm</location>
        <location evidence="1">Cytoskeleton</location>
    </subcellularLocation>
</comment>
<evidence type="ECO:0000256" key="12">
    <source>
        <dbReference type="SAM" id="MobiDB-lite"/>
    </source>
</evidence>
<dbReference type="GO" id="GO:0007018">
    <property type="term" value="P:microtubule-based movement"/>
    <property type="evidence" value="ECO:0007669"/>
    <property type="project" value="InterPro"/>
</dbReference>
<feature type="region of interest" description="Disordered" evidence="12">
    <location>
        <begin position="670"/>
        <end position="727"/>
    </location>
</feature>
<evidence type="ECO:0000256" key="9">
    <source>
        <dbReference type="PROSITE-ProRule" id="PRU00283"/>
    </source>
</evidence>
<accession>A0A9W6TLL0</accession>
<feature type="compositionally biased region" description="Basic residues" evidence="12">
    <location>
        <begin position="718"/>
        <end position="727"/>
    </location>
</feature>
<dbReference type="PROSITE" id="PS00411">
    <property type="entry name" value="KINESIN_MOTOR_1"/>
    <property type="match status" value="1"/>
</dbReference>
<evidence type="ECO:0000256" key="5">
    <source>
        <dbReference type="ARBA" id="ARBA00022840"/>
    </source>
</evidence>
<evidence type="ECO:0000256" key="4">
    <source>
        <dbReference type="ARBA" id="ARBA00022741"/>
    </source>
</evidence>
<proteinExistence type="inferred from homology"/>
<keyword evidence="3 10" id="KW-0493">Microtubule</keyword>
<keyword evidence="4 9" id="KW-0547">Nucleotide-binding</keyword>
<dbReference type="InterPro" id="IPR036961">
    <property type="entry name" value="Kinesin_motor_dom_sf"/>
</dbReference>
<dbReference type="GO" id="GO:0005524">
    <property type="term" value="F:ATP binding"/>
    <property type="evidence" value="ECO:0007669"/>
    <property type="project" value="UniProtKB-UniRule"/>
</dbReference>
<protein>
    <recommendedName>
        <fullName evidence="10">Kinesin-like protein</fullName>
    </recommendedName>
</protein>
<gene>
    <name evidence="14" type="ORF">Plil01_000548200</name>
</gene>
<evidence type="ECO:0000259" key="13">
    <source>
        <dbReference type="PROSITE" id="PS50067"/>
    </source>
</evidence>
<organism evidence="14 15">
    <name type="scientific">Phytophthora lilii</name>
    <dbReference type="NCBI Taxonomy" id="2077276"/>
    <lineage>
        <taxon>Eukaryota</taxon>
        <taxon>Sar</taxon>
        <taxon>Stramenopiles</taxon>
        <taxon>Oomycota</taxon>
        <taxon>Peronosporomycetes</taxon>
        <taxon>Peronosporales</taxon>
        <taxon>Peronosporaceae</taxon>
        <taxon>Phytophthora</taxon>
    </lineage>
</organism>
<evidence type="ECO:0000256" key="10">
    <source>
        <dbReference type="RuleBase" id="RU000394"/>
    </source>
</evidence>
<dbReference type="Proteomes" id="UP001165083">
    <property type="component" value="Unassembled WGS sequence"/>
</dbReference>
<name>A0A9W6TLL0_9STRA</name>
<dbReference type="InterPro" id="IPR019821">
    <property type="entry name" value="Kinesin_motor_CS"/>
</dbReference>
<feature type="region of interest" description="Disordered" evidence="12">
    <location>
        <begin position="606"/>
        <end position="657"/>
    </location>
</feature>
<evidence type="ECO:0000256" key="8">
    <source>
        <dbReference type="ARBA" id="ARBA00023212"/>
    </source>
</evidence>
<reference evidence="14" key="1">
    <citation type="submission" date="2023-04" db="EMBL/GenBank/DDBJ databases">
        <title>Phytophthora lilii NBRC 32176.</title>
        <authorList>
            <person name="Ichikawa N."/>
            <person name="Sato H."/>
            <person name="Tonouchi N."/>
        </authorList>
    </citation>
    <scope>NUCLEOTIDE SEQUENCE</scope>
    <source>
        <strain evidence="14">NBRC 32176</strain>
    </source>
</reference>
<evidence type="ECO:0000256" key="2">
    <source>
        <dbReference type="ARBA" id="ARBA00022490"/>
    </source>
</evidence>
<dbReference type="AlphaFoldDB" id="A0A9W6TLL0"/>
<evidence type="ECO:0000313" key="15">
    <source>
        <dbReference type="Proteomes" id="UP001165083"/>
    </source>
</evidence>
<keyword evidence="5 9" id="KW-0067">ATP-binding</keyword>
<dbReference type="SMART" id="SM00129">
    <property type="entry name" value="KISc"/>
    <property type="match status" value="1"/>
</dbReference>
<dbReference type="InterPro" id="IPR027417">
    <property type="entry name" value="P-loop_NTPase"/>
</dbReference>
<keyword evidence="7 9" id="KW-0505">Motor protein</keyword>
<keyword evidence="15" id="KW-1185">Reference proteome</keyword>
<dbReference type="EMBL" id="BSXW01000230">
    <property type="protein sequence ID" value="GMF15758.1"/>
    <property type="molecule type" value="Genomic_DNA"/>
</dbReference>
<dbReference type="SUPFAM" id="SSF52540">
    <property type="entry name" value="P-loop containing nucleoside triphosphate hydrolases"/>
    <property type="match status" value="1"/>
</dbReference>
<keyword evidence="6 11" id="KW-0175">Coiled coil</keyword>
<evidence type="ECO:0000313" key="14">
    <source>
        <dbReference type="EMBL" id="GMF15758.1"/>
    </source>
</evidence>